<evidence type="ECO:0000256" key="2">
    <source>
        <dbReference type="SAM" id="MobiDB-lite"/>
    </source>
</evidence>
<organism evidence="4 5">
    <name type="scientific">Lentzea flaviverrucosa</name>
    <dbReference type="NCBI Taxonomy" id="200379"/>
    <lineage>
        <taxon>Bacteria</taxon>
        <taxon>Bacillati</taxon>
        <taxon>Actinomycetota</taxon>
        <taxon>Actinomycetes</taxon>
        <taxon>Pseudonocardiales</taxon>
        <taxon>Pseudonocardiaceae</taxon>
        <taxon>Lentzea</taxon>
    </lineage>
</organism>
<proteinExistence type="inferred from homology"/>
<evidence type="ECO:0000313" key="5">
    <source>
        <dbReference type="Proteomes" id="UP000199028"/>
    </source>
</evidence>
<comment type="similarity">
    <text evidence="1">Belongs to the thioesterase family.</text>
</comment>
<feature type="compositionally biased region" description="Low complexity" evidence="2">
    <location>
        <begin position="1"/>
        <end position="10"/>
    </location>
</feature>
<accession>A0A1H9ETM2</accession>
<dbReference type="Gene3D" id="3.40.50.1820">
    <property type="entry name" value="alpha/beta hydrolase"/>
    <property type="match status" value="1"/>
</dbReference>
<dbReference type="Pfam" id="PF00975">
    <property type="entry name" value="Thioesterase"/>
    <property type="match status" value="1"/>
</dbReference>
<evidence type="ECO:0000259" key="3">
    <source>
        <dbReference type="Pfam" id="PF00975"/>
    </source>
</evidence>
<sequence length="293" mass="31823">MPTTLTTTLPARAMPAGPDAETSSSAVWLTRHRADPAPARHTLVTFPWSGAGTSAYSSWLPVLPDDIDLITVTLHGRDARRDEAALTKLSSPTVDAIADEILTTTDGSPNVALFGHSYGALLAHAVALRLQQHDRTPQAVIVSGSRAPMIRPPHSLHLLGDRELLARLTMLGGLPARLRRHKQFLSTWLPRVRADLTASETYWPGKPAVLDCALTAWSGAQDWYAPPATARRWLACASEATHTTFPGSHFFISGDIGATRLLTTLQWPRPAVTAVRPLRLLQTQPLLKRGWGS</sequence>
<dbReference type="PANTHER" id="PTHR11487:SF0">
    <property type="entry name" value="S-ACYL FATTY ACID SYNTHASE THIOESTERASE, MEDIUM CHAIN"/>
    <property type="match status" value="1"/>
</dbReference>
<evidence type="ECO:0000256" key="1">
    <source>
        <dbReference type="ARBA" id="ARBA00007169"/>
    </source>
</evidence>
<feature type="domain" description="Thioesterase" evidence="3">
    <location>
        <begin position="42"/>
        <end position="262"/>
    </location>
</feature>
<dbReference type="RefSeq" id="WP_143086623.1">
    <property type="nucleotide sequence ID" value="NZ_FOFT01000002.1"/>
</dbReference>
<feature type="region of interest" description="Disordered" evidence="2">
    <location>
        <begin position="1"/>
        <end position="24"/>
    </location>
</feature>
<dbReference type="InterPro" id="IPR001031">
    <property type="entry name" value="Thioesterase"/>
</dbReference>
<dbReference type="Proteomes" id="UP000199028">
    <property type="component" value="Unassembled WGS sequence"/>
</dbReference>
<dbReference type="AlphaFoldDB" id="A0A1H9ETM2"/>
<evidence type="ECO:0000313" key="4">
    <source>
        <dbReference type="EMBL" id="SEQ28583.1"/>
    </source>
</evidence>
<reference evidence="5" key="1">
    <citation type="submission" date="2016-10" db="EMBL/GenBank/DDBJ databases">
        <authorList>
            <person name="Varghese N."/>
            <person name="Submissions S."/>
        </authorList>
    </citation>
    <scope>NUCLEOTIDE SEQUENCE [LARGE SCALE GENOMIC DNA]</scope>
    <source>
        <strain evidence="5">CGMCC 4.578</strain>
    </source>
</reference>
<dbReference type="SUPFAM" id="SSF53474">
    <property type="entry name" value="alpha/beta-Hydrolases"/>
    <property type="match status" value="1"/>
</dbReference>
<dbReference type="PANTHER" id="PTHR11487">
    <property type="entry name" value="THIOESTERASE"/>
    <property type="match status" value="1"/>
</dbReference>
<dbReference type="InterPro" id="IPR029058">
    <property type="entry name" value="AB_hydrolase_fold"/>
</dbReference>
<name>A0A1H9ETM2_9PSEU</name>
<dbReference type="GO" id="GO:0008610">
    <property type="term" value="P:lipid biosynthetic process"/>
    <property type="evidence" value="ECO:0007669"/>
    <property type="project" value="TreeGrafter"/>
</dbReference>
<dbReference type="InterPro" id="IPR012223">
    <property type="entry name" value="TEII"/>
</dbReference>
<gene>
    <name evidence="4" type="ORF">SAMN05216195_10258</name>
</gene>
<dbReference type="EMBL" id="FOFT01000002">
    <property type="protein sequence ID" value="SEQ28583.1"/>
    <property type="molecule type" value="Genomic_DNA"/>
</dbReference>
<protein>
    <submittedName>
        <fullName evidence="4">Pyochelin biosynthetic protein PchC</fullName>
    </submittedName>
</protein>
<dbReference type="OrthoDB" id="4169718at2"/>
<keyword evidence="5" id="KW-1185">Reference proteome</keyword>